<protein>
    <recommendedName>
        <fullName evidence="11">Alanine--tRNA ligase</fullName>
        <ecNumber evidence="11">6.1.1.7</ecNumber>
    </recommendedName>
    <alternativeName>
        <fullName evidence="11">Alanyl-tRNA synthetase</fullName>
        <shortName evidence="11">AlaRS</shortName>
    </alternativeName>
</protein>
<evidence type="ECO:0000256" key="8">
    <source>
        <dbReference type="ARBA" id="ARBA00022884"/>
    </source>
</evidence>
<evidence type="ECO:0000313" key="14">
    <source>
        <dbReference type="Proteomes" id="UP000011945"/>
    </source>
</evidence>
<dbReference type="Pfam" id="PF01411">
    <property type="entry name" value="tRNA-synt_2c"/>
    <property type="match status" value="1"/>
</dbReference>
<evidence type="ECO:0000256" key="6">
    <source>
        <dbReference type="ARBA" id="ARBA00022833"/>
    </source>
</evidence>
<dbReference type="InterPro" id="IPR050058">
    <property type="entry name" value="Ala-tRNA_ligase"/>
</dbReference>
<dbReference type="Gene3D" id="3.30.930.10">
    <property type="entry name" value="Bira Bifunctional Protein, Domain 2"/>
    <property type="match status" value="1"/>
</dbReference>
<dbReference type="SUPFAM" id="SSF55186">
    <property type="entry name" value="ThrRS/AlaRS common domain"/>
    <property type="match status" value="1"/>
</dbReference>
<dbReference type="InterPro" id="IPR023033">
    <property type="entry name" value="Ala_tRNA_ligase_euk/bac"/>
</dbReference>
<feature type="binding site" evidence="11">
    <location>
        <position position="674"/>
    </location>
    <ligand>
        <name>Zn(2+)</name>
        <dbReference type="ChEBI" id="CHEBI:29105"/>
    </ligand>
</feature>
<evidence type="ECO:0000256" key="4">
    <source>
        <dbReference type="ARBA" id="ARBA00022723"/>
    </source>
</evidence>
<dbReference type="FunFam" id="3.30.930.10:FF:000004">
    <property type="entry name" value="Alanine--tRNA ligase"/>
    <property type="match status" value="1"/>
</dbReference>
<evidence type="ECO:0000256" key="1">
    <source>
        <dbReference type="ARBA" id="ARBA00008226"/>
    </source>
</evidence>
<dbReference type="FunFam" id="3.30.980.10:FF:000004">
    <property type="entry name" value="Alanine--tRNA ligase, cytoplasmic"/>
    <property type="match status" value="1"/>
</dbReference>
<dbReference type="EC" id="6.1.1.7" evidence="11"/>
<dbReference type="FunFam" id="3.30.54.20:FF:000001">
    <property type="entry name" value="Alanine--tRNA ligase"/>
    <property type="match status" value="1"/>
</dbReference>
<dbReference type="Gene3D" id="3.30.980.10">
    <property type="entry name" value="Threonyl-trna Synthetase, Chain A, domain 2"/>
    <property type="match status" value="1"/>
</dbReference>
<feature type="domain" description="Alanyl-transfer RNA synthetases family profile" evidence="12">
    <location>
        <begin position="16"/>
        <end position="713"/>
    </location>
</feature>
<gene>
    <name evidence="11" type="primary">alaS</name>
    <name evidence="13" type="ORF">HMPREF1449_01529</name>
</gene>
<keyword evidence="4 11" id="KW-0479">Metal-binding</keyword>
<dbReference type="AlphaFoldDB" id="A0ABC9S8J1"/>
<dbReference type="InterPro" id="IPR018164">
    <property type="entry name" value="Ala-tRNA-synth_IIc_N"/>
</dbReference>
<dbReference type="InterPro" id="IPR018163">
    <property type="entry name" value="Thr/Ala-tRNA-synth_IIc_edit"/>
</dbReference>
<keyword evidence="8 11" id="KW-0694">RNA-binding</keyword>
<dbReference type="PRINTS" id="PR00980">
    <property type="entry name" value="TRNASYNTHALA"/>
</dbReference>
<dbReference type="Pfam" id="PF02272">
    <property type="entry name" value="DHHA1"/>
    <property type="match status" value="1"/>
</dbReference>
<evidence type="ECO:0000256" key="7">
    <source>
        <dbReference type="ARBA" id="ARBA00022840"/>
    </source>
</evidence>
<feature type="binding site" evidence="11">
    <location>
        <position position="670"/>
    </location>
    <ligand>
        <name>Zn(2+)</name>
        <dbReference type="ChEBI" id="CHEBI:29105"/>
    </ligand>
</feature>
<dbReference type="InterPro" id="IPR045864">
    <property type="entry name" value="aa-tRNA-synth_II/BPL/LPL"/>
</dbReference>
<comment type="cofactor">
    <cofactor evidence="11">
        <name>Zn(2+)</name>
        <dbReference type="ChEBI" id="CHEBI:29105"/>
    </cofactor>
    <text evidence="11">Binds 1 zinc ion per subunit.</text>
</comment>
<dbReference type="SMART" id="SM00863">
    <property type="entry name" value="tRNA_SAD"/>
    <property type="match status" value="1"/>
</dbReference>
<keyword evidence="7 11" id="KW-0067">ATP-binding</keyword>
<keyword evidence="9 11" id="KW-0648">Protein biosynthesis</keyword>
<evidence type="ECO:0000256" key="5">
    <source>
        <dbReference type="ARBA" id="ARBA00022741"/>
    </source>
</evidence>
<dbReference type="PROSITE" id="PS50860">
    <property type="entry name" value="AA_TRNA_LIGASE_II_ALA"/>
    <property type="match status" value="1"/>
</dbReference>
<dbReference type="InterPro" id="IPR009000">
    <property type="entry name" value="Transl_B-barrel_sf"/>
</dbReference>
<accession>A0ABC9S8J1</accession>
<evidence type="ECO:0000256" key="3">
    <source>
        <dbReference type="ARBA" id="ARBA00022598"/>
    </source>
</evidence>
<dbReference type="GO" id="GO:0006419">
    <property type="term" value="P:alanyl-tRNA aminoacylation"/>
    <property type="evidence" value="ECO:0007669"/>
    <property type="project" value="UniProtKB-UniRule"/>
</dbReference>
<organism evidence="13 14">
    <name type="scientific">Helicobacter pylori HP260AFii</name>
    <dbReference type="NCBI Taxonomy" id="1159077"/>
    <lineage>
        <taxon>Bacteria</taxon>
        <taxon>Pseudomonadati</taxon>
        <taxon>Campylobacterota</taxon>
        <taxon>Epsilonproteobacteria</taxon>
        <taxon>Campylobacterales</taxon>
        <taxon>Helicobacteraceae</taxon>
        <taxon>Helicobacter</taxon>
    </lineage>
</organism>
<dbReference type="NCBIfam" id="TIGR00344">
    <property type="entry name" value="alaS"/>
    <property type="match status" value="1"/>
</dbReference>
<name>A0ABC9S8J1_HELPX</name>
<dbReference type="Gene3D" id="3.30.54.20">
    <property type="match status" value="1"/>
</dbReference>
<dbReference type="GO" id="GO:0005524">
    <property type="term" value="F:ATP binding"/>
    <property type="evidence" value="ECO:0007669"/>
    <property type="project" value="UniProtKB-UniRule"/>
</dbReference>
<dbReference type="Proteomes" id="UP000011945">
    <property type="component" value="Unassembled WGS sequence"/>
</dbReference>
<dbReference type="InterPro" id="IPR003156">
    <property type="entry name" value="DHHA1_dom"/>
</dbReference>
<feature type="binding site" evidence="11">
    <location>
        <position position="568"/>
    </location>
    <ligand>
        <name>Zn(2+)</name>
        <dbReference type="ChEBI" id="CHEBI:29105"/>
    </ligand>
</feature>
<dbReference type="SUPFAM" id="SSF50447">
    <property type="entry name" value="Translation proteins"/>
    <property type="match status" value="1"/>
</dbReference>
<dbReference type="GO" id="GO:0000049">
    <property type="term" value="F:tRNA binding"/>
    <property type="evidence" value="ECO:0007669"/>
    <property type="project" value="UniProtKB-KW"/>
</dbReference>
<dbReference type="GO" id="GO:0005737">
    <property type="term" value="C:cytoplasm"/>
    <property type="evidence" value="ECO:0007669"/>
    <property type="project" value="UniProtKB-SubCell"/>
</dbReference>
<dbReference type="PANTHER" id="PTHR11777:SF9">
    <property type="entry name" value="ALANINE--TRNA LIGASE, CYTOPLASMIC"/>
    <property type="match status" value="1"/>
</dbReference>
<dbReference type="Gene3D" id="3.10.310.40">
    <property type="match status" value="1"/>
</dbReference>
<comment type="caution">
    <text evidence="13">The sequence shown here is derived from an EMBL/GenBank/DDBJ whole genome shotgun (WGS) entry which is preliminary data.</text>
</comment>
<comment type="catalytic activity">
    <reaction evidence="11">
        <text>tRNA(Ala) + L-alanine + ATP = L-alanyl-tRNA(Ala) + AMP + diphosphate</text>
        <dbReference type="Rhea" id="RHEA:12540"/>
        <dbReference type="Rhea" id="RHEA-COMP:9657"/>
        <dbReference type="Rhea" id="RHEA-COMP:9923"/>
        <dbReference type="ChEBI" id="CHEBI:30616"/>
        <dbReference type="ChEBI" id="CHEBI:33019"/>
        <dbReference type="ChEBI" id="CHEBI:57972"/>
        <dbReference type="ChEBI" id="CHEBI:78442"/>
        <dbReference type="ChEBI" id="CHEBI:78497"/>
        <dbReference type="ChEBI" id="CHEBI:456215"/>
        <dbReference type="EC" id="6.1.1.7"/>
    </reaction>
</comment>
<feature type="binding site" evidence="11">
    <location>
        <position position="572"/>
    </location>
    <ligand>
        <name>Zn(2+)</name>
        <dbReference type="ChEBI" id="CHEBI:29105"/>
    </ligand>
</feature>
<comment type="domain">
    <text evidence="11">Consists of three domains; the N-terminal catalytic domain, the editing domain and the C-terminal C-Ala domain. The editing domain removes incorrectly charged amino acids, while the C-Ala domain, along with tRNA(Ala), serves as a bridge to cooperatively bring together the editing and aminoacylation centers thus stimulating deacylation of misacylated tRNAs.</text>
</comment>
<keyword evidence="2 11" id="KW-0820">tRNA-binding</keyword>
<keyword evidence="11" id="KW-0963">Cytoplasm</keyword>
<comment type="similarity">
    <text evidence="1 11">Belongs to the class-II aminoacyl-tRNA synthetase family.</text>
</comment>
<dbReference type="InterPro" id="IPR018165">
    <property type="entry name" value="Ala-tRNA-synth_IIc_core"/>
</dbReference>
<dbReference type="InterPro" id="IPR002318">
    <property type="entry name" value="Ala-tRNA-lgiase_IIc"/>
</dbReference>
<keyword evidence="10 11" id="KW-0030">Aminoacyl-tRNA synthetase</keyword>
<dbReference type="Pfam" id="PF07973">
    <property type="entry name" value="tRNA_SAD"/>
    <property type="match status" value="1"/>
</dbReference>
<evidence type="ECO:0000256" key="11">
    <source>
        <dbReference type="HAMAP-Rule" id="MF_00036"/>
    </source>
</evidence>
<evidence type="ECO:0000256" key="2">
    <source>
        <dbReference type="ARBA" id="ARBA00022555"/>
    </source>
</evidence>
<dbReference type="GO" id="GO:0004813">
    <property type="term" value="F:alanine-tRNA ligase activity"/>
    <property type="evidence" value="ECO:0007669"/>
    <property type="project" value="UniProtKB-UniRule"/>
</dbReference>
<dbReference type="EMBL" id="APEZ01000072">
    <property type="protein sequence ID" value="EMH64735.1"/>
    <property type="molecule type" value="Genomic_DNA"/>
</dbReference>
<keyword evidence="3 11" id="KW-0436">Ligase</keyword>
<comment type="function">
    <text evidence="11">Catalyzes the attachment of alanine to tRNA(Ala) in a two-step reaction: alanine is first activated by ATP to form Ala-AMP and then transferred to the acceptor end of tRNA(Ala). Also edits incorrectly charged Ser-tRNA(Ala) and Gly-tRNA(Ala) via its editing domain.</text>
</comment>
<keyword evidence="6 11" id="KW-0862">Zinc</keyword>
<evidence type="ECO:0000256" key="9">
    <source>
        <dbReference type="ARBA" id="ARBA00022917"/>
    </source>
</evidence>
<dbReference type="CDD" id="cd00673">
    <property type="entry name" value="AlaRS_core"/>
    <property type="match status" value="1"/>
</dbReference>
<comment type="subcellular location">
    <subcellularLocation>
        <location evidence="11">Cytoplasm</location>
    </subcellularLocation>
</comment>
<dbReference type="InterPro" id="IPR018162">
    <property type="entry name" value="Ala-tRNA-ligase_IIc_anticod-bd"/>
</dbReference>
<evidence type="ECO:0000256" key="10">
    <source>
        <dbReference type="ARBA" id="ARBA00023146"/>
    </source>
</evidence>
<dbReference type="InterPro" id="IPR012947">
    <property type="entry name" value="tRNA_SAD"/>
</dbReference>
<keyword evidence="5 11" id="KW-0547">Nucleotide-binding</keyword>
<proteinExistence type="inferred from homology"/>
<dbReference type="HAMAP" id="MF_00036_B">
    <property type="entry name" value="Ala_tRNA_synth_B"/>
    <property type="match status" value="1"/>
</dbReference>
<dbReference type="PANTHER" id="PTHR11777">
    <property type="entry name" value="ALANYL-TRNA SYNTHETASE"/>
    <property type="match status" value="1"/>
</dbReference>
<dbReference type="SUPFAM" id="SSF55681">
    <property type="entry name" value="Class II aaRS and biotin synthetases"/>
    <property type="match status" value="1"/>
</dbReference>
<dbReference type="FunFam" id="3.10.310.40:FF:000001">
    <property type="entry name" value="Alanine--tRNA ligase"/>
    <property type="match status" value="1"/>
</dbReference>
<dbReference type="SUPFAM" id="SSF101353">
    <property type="entry name" value="Putative anticodon-binding domain of alanyl-tRNA synthetase (AlaRS)"/>
    <property type="match status" value="1"/>
</dbReference>
<reference evidence="13 14" key="1">
    <citation type="submission" date="2012-12" db="EMBL/GenBank/DDBJ databases">
        <authorList>
            <person name="Weinstock G."/>
            <person name="Sodergren E."/>
            <person name="Lobos E.A."/>
            <person name="Fulton L."/>
            <person name="Fulton R."/>
            <person name="Courtney L."/>
            <person name="Fronick C."/>
            <person name="O'Laughlin M."/>
            <person name="Godfrey J."/>
            <person name="Wilson R.M."/>
            <person name="Miner T."/>
            <person name="Farmer C."/>
            <person name="Delehaunty K."/>
            <person name="Cordes M."/>
            <person name="Minx P."/>
            <person name="Tomlinson C."/>
            <person name="Chen J."/>
            <person name="Wollam A."/>
            <person name="Pepin K.H."/>
            <person name="Bhonagiri V."/>
            <person name="Zhang X."/>
            <person name="Suruliraj S."/>
            <person name="Antonio M."/>
            <person name="Secka O."/>
            <person name="Thomas J."/>
            <person name="Warren W."/>
            <person name="Mitreva M."/>
            <person name="Mardis E.R."/>
            <person name="Wilson R.K."/>
        </authorList>
    </citation>
    <scope>NUCLEOTIDE SEQUENCE [LARGE SCALE GENOMIC DNA]</scope>
    <source>
        <strain evidence="13 14">HP260AFii</strain>
    </source>
</reference>
<dbReference type="GO" id="GO:0008270">
    <property type="term" value="F:zinc ion binding"/>
    <property type="evidence" value="ECO:0007669"/>
    <property type="project" value="UniProtKB-UniRule"/>
</dbReference>
<evidence type="ECO:0000313" key="13">
    <source>
        <dbReference type="EMBL" id="EMH64735.1"/>
    </source>
</evidence>
<dbReference type="Gene3D" id="2.40.30.130">
    <property type="match status" value="1"/>
</dbReference>
<evidence type="ECO:0000259" key="12">
    <source>
        <dbReference type="PROSITE" id="PS50860"/>
    </source>
</evidence>
<sequence length="861" mass="96381">MALKRAIKRQKGIPMDIRNEFLQFFKNKGHEIYPSMPLVPNDATLLFTNAGMVQFKDIFTGIVPRPSIPRATSSQLCMRAGGKHNDLENVGYTARHHTLFEMLGNFSFGDYFKEEAILFAWEFVTKNLGFKPKDLYISVHEKDDEAVKLWEKFVPVDRIKKMGDKDNFWQMGDSGPCGPCSEIYIDQGEKHFKGSEDYFGGEGDRFLEIWNLVFMQYERSSNGVLSPLPKPSIDTGMGLERVQALLEHKLNNFDSSLFAPLMAEISELTSLDYASEFQPSFRVVADHARAVAFLLAQGVHFNKEGRGYVLRRILRRALRHGYLMGLKEAFLYKVVGVVCEQFANAHAYLKESKEIVMKECFEEEERFLETLESGMELFNLSLKHLNENKIFDGKIAFKLYDTFGFPLDLTNDMLRSHGAYVDMQGFENCMQEQVKRSKASWKGKQNNADFSAILNAYAPNVFVGYETTECPAKALGFFDSGFKEITEANPNQEVWVLLEKTPFYAEGGGAIGDKGTLLKDDEEAALVLDTKNFFGLNFSLLEIKKALKKGDQVIAQVSDERLEIAKHHSATHLLQSALREVLGSHVSQAGSLVESKRLRFDFSHAKALNDEELEKVEDLVNAQIFKHLTSQVEHMPLNQAKDKGALALFSEKYAENVRVVSFKEASIELCGGIHVENTGLIGGFRILKESGVSSGVRRIEAVCGKTFYQLAKEESKELKNAKILLKNNDVIAGINKLKESVKNSQKTPVSMDLPVEKIHGVSLVVGVVEQGDIKEMIDRLKSKHERLLAMVFKKENERINLACGVKNAPIKANAWANEVAQILGGKGGGRDDFASAGGKDTEKLQAALNLAKNTALKALEG</sequence>